<evidence type="ECO:0000256" key="5">
    <source>
        <dbReference type="ARBA" id="ARBA00022679"/>
    </source>
</evidence>
<dbReference type="EC" id="2.1.1.199" evidence="7"/>
<accession>A0A6S6SSR6</accession>
<dbReference type="PANTHER" id="PTHR11265">
    <property type="entry name" value="S-ADENOSYL-METHYLTRANSFERASE MRAW"/>
    <property type="match status" value="1"/>
</dbReference>
<dbReference type="GO" id="GO:0070475">
    <property type="term" value="P:rRNA base methylation"/>
    <property type="evidence" value="ECO:0007669"/>
    <property type="project" value="UniProtKB-UniRule"/>
</dbReference>
<dbReference type="EMBL" id="CACVAR010000182">
    <property type="protein sequence ID" value="CAA6808801.1"/>
    <property type="molecule type" value="Genomic_DNA"/>
</dbReference>
<evidence type="ECO:0000256" key="1">
    <source>
        <dbReference type="ARBA" id="ARBA00010396"/>
    </source>
</evidence>
<evidence type="ECO:0000313" key="8">
    <source>
        <dbReference type="EMBL" id="CAA6808801.1"/>
    </source>
</evidence>
<proteinExistence type="inferred from homology"/>
<evidence type="ECO:0000256" key="4">
    <source>
        <dbReference type="ARBA" id="ARBA00022603"/>
    </source>
</evidence>
<comment type="catalytic activity">
    <reaction evidence="7">
        <text>cytidine(1402) in 16S rRNA + S-adenosyl-L-methionine = N(4)-methylcytidine(1402) in 16S rRNA + S-adenosyl-L-homocysteine + H(+)</text>
        <dbReference type="Rhea" id="RHEA:42928"/>
        <dbReference type="Rhea" id="RHEA-COMP:10286"/>
        <dbReference type="Rhea" id="RHEA-COMP:10287"/>
        <dbReference type="ChEBI" id="CHEBI:15378"/>
        <dbReference type="ChEBI" id="CHEBI:57856"/>
        <dbReference type="ChEBI" id="CHEBI:59789"/>
        <dbReference type="ChEBI" id="CHEBI:74506"/>
        <dbReference type="ChEBI" id="CHEBI:82748"/>
        <dbReference type="EC" id="2.1.1.199"/>
    </reaction>
</comment>
<dbReference type="PANTHER" id="PTHR11265:SF0">
    <property type="entry name" value="12S RRNA N4-METHYLCYTIDINE METHYLTRANSFERASE"/>
    <property type="match status" value="1"/>
</dbReference>
<feature type="binding site" evidence="7">
    <location>
        <position position="105"/>
    </location>
    <ligand>
        <name>S-adenosyl-L-methionine</name>
        <dbReference type="ChEBI" id="CHEBI:59789"/>
    </ligand>
</feature>
<dbReference type="PIRSF" id="PIRSF004486">
    <property type="entry name" value="MraW"/>
    <property type="match status" value="1"/>
</dbReference>
<keyword evidence="2 7" id="KW-0963">Cytoplasm</keyword>
<protein>
    <recommendedName>
        <fullName evidence="7">Ribosomal RNA small subunit methyltransferase H</fullName>
        <ecNumber evidence="7">2.1.1.199</ecNumber>
    </recommendedName>
    <alternativeName>
        <fullName evidence="7">16S rRNA m(4)C1402 methyltransferase</fullName>
    </alternativeName>
    <alternativeName>
        <fullName evidence="7">rRNA (cytosine-N(4)-)-methyltransferase RsmH</fullName>
    </alternativeName>
</protein>
<reference evidence="8" key="1">
    <citation type="submission" date="2020-01" db="EMBL/GenBank/DDBJ databases">
        <authorList>
            <person name="Meier V. D."/>
            <person name="Meier V D."/>
        </authorList>
    </citation>
    <scope>NUCLEOTIDE SEQUENCE</scope>
    <source>
        <strain evidence="8">HLG_WM_MAG_03</strain>
    </source>
</reference>
<keyword evidence="5 7" id="KW-0808">Transferase</keyword>
<feature type="binding site" evidence="7">
    <location>
        <position position="98"/>
    </location>
    <ligand>
        <name>S-adenosyl-L-methionine</name>
        <dbReference type="ChEBI" id="CHEBI:59789"/>
    </ligand>
</feature>
<sequence length="315" mass="35636">MNNIPHIPVLLDEVLDGFSTIKEGYFVDCTLGYAGHSEAMLQTYEQIKHIGIDRDDEALAFSKKRLEAFKERSKLYKGTFANTLPTLKETPLRGLLADFGVSSLQLDKMDRGFSFESETLDMRMDTGATLSAYEVVNEYPQDKLEYILNHYGEVRSYRKVAAAIVQARSDKPIESGKELSDIICTVIPRGGKIHPATLSFQGIRIEVNNELGEIEGLLDVLEEKYKAGELDGTIVSLITFHSLEDRLVKNRYKVWATKCICDPQAMRCTCGKDNDLGKMLVRKPIVATKKELKINARSRSAKLRTFIFKRRKEDV</sequence>
<dbReference type="Gene3D" id="1.10.150.170">
    <property type="entry name" value="Putative methyltransferase TM0872, insert domain"/>
    <property type="match status" value="1"/>
</dbReference>
<comment type="similarity">
    <text evidence="1 7">Belongs to the methyltransferase superfamily. RsmH family.</text>
</comment>
<dbReference type="InterPro" id="IPR023397">
    <property type="entry name" value="SAM-dep_MeTrfase_MraW_recog"/>
</dbReference>
<dbReference type="HAMAP" id="MF_01007">
    <property type="entry name" value="16SrRNA_methyltr_H"/>
    <property type="match status" value="1"/>
</dbReference>
<dbReference type="NCBIfam" id="TIGR00006">
    <property type="entry name" value="16S rRNA (cytosine(1402)-N(4))-methyltransferase RsmH"/>
    <property type="match status" value="1"/>
</dbReference>
<dbReference type="SUPFAM" id="SSF53335">
    <property type="entry name" value="S-adenosyl-L-methionine-dependent methyltransferases"/>
    <property type="match status" value="1"/>
</dbReference>
<feature type="binding site" evidence="7">
    <location>
        <begin position="34"/>
        <end position="36"/>
    </location>
    <ligand>
        <name>S-adenosyl-L-methionine</name>
        <dbReference type="ChEBI" id="CHEBI:59789"/>
    </ligand>
</feature>
<keyword evidence="3 7" id="KW-0698">rRNA processing</keyword>
<dbReference type="SUPFAM" id="SSF81799">
    <property type="entry name" value="Putative methyltransferase TM0872, insert domain"/>
    <property type="match status" value="1"/>
</dbReference>
<evidence type="ECO:0000256" key="3">
    <source>
        <dbReference type="ARBA" id="ARBA00022552"/>
    </source>
</evidence>
<comment type="subcellular location">
    <subcellularLocation>
        <location evidence="7">Cytoplasm</location>
    </subcellularLocation>
</comment>
<evidence type="ECO:0000256" key="7">
    <source>
        <dbReference type="HAMAP-Rule" id="MF_01007"/>
    </source>
</evidence>
<dbReference type="GO" id="GO:0071424">
    <property type="term" value="F:rRNA (cytosine-N4-)-methyltransferase activity"/>
    <property type="evidence" value="ECO:0007669"/>
    <property type="project" value="UniProtKB-UniRule"/>
</dbReference>
<gene>
    <name evidence="7" type="primary">rsmH</name>
    <name evidence="8" type="ORF">HELGO_WM39086</name>
</gene>
<evidence type="ECO:0000256" key="2">
    <source>
        <dbReference type="ARBA" id="ARBA00022490"/>
    </source>
</evidence>
<dbReference type="AlphaFoldDB" id="A0A6S6SSR6"/>
<comment type="function">
    <text evidence="7">Specifically methylates the N4 position of cytidine in position 1402 (C1402) of 16S rRNA.</text>
</comment>
<dbReference type="InterPro" id="IPR029063">
    <property type="entry name" value="SAM-dependent_MTases_sf"/>
</dbReference>
<dbReference type="Gene3D" id="3.40.50.150">
    <property type="entry name" value="Vaccinia Virus protein VP39"/>
    <property type="match status" value="1"/>
</dbReference>
<name>A0A6S6SSR6_9BACT</name>
<keyword evidence="6 7" id="KW-0949">S-adenosyl-L-methionine</keyword>
<feature type="binding site" evidence="7">
    <location>
        <position position="53"/>
    </location>
    <ligand>
        <name>S-adenosyl-L-methionine</name>
        <dbReference type="ChEBI" id="CHEBI:59789"/>
    </ligand>
</feature>
<keyword evidence="4 7" id="KW-0489">Methyltransferase</keyword>
<dbReference type="GO" id="GO:0005737">
    <property type="term" value="C:cytoplasm"/>
    <property type="evidence" value="ECO:0007669"/>
    <property type="project" value="UniProtKB-SubCell"/>
</dbReference>
<evidence type="ECO:0000256" key="6">
    <source>
        <dbReference type="ARBA" id="ARBA00022691"/>
    </source>
</evidence>
<organism evidence="8">
    <name type="scientific">uncultured Sulfurovum sp</name>
    <dbReference type="NCBI Taxonomy" id="269237"/>
    <lineage>
        <taxon>Bacteria</taxon>
        <taxon>Pseudomonadati</taxon>
        <taxon>Campylobacterota</taxon>
        <taxon>Epsilonproteobacteria</taxon>
        <taxon>Campylobacterales</taxon>
        <taxon>Sulfurovaceae</taxon>
        <taxon>Sulfurovum</taxon>
        <taxon>environmental samples</taxon>
    </lineage>
</organism>
<dbReference type="InterPro" id="IPR002903">
    <property type="entry name" value="RsmH"/>
</dbReference>
<feature type="binding site" evidence="7">
    <location>
        <position position="80"/>
    </location>
    <ligand>
        <name>S-adenosyl-L-methionine</name>
        <dbReference type="ChEBI" id="CHEBI:59789"/>
    </ligand>
</feature>
<dbReference type="Pfam" id="PF01795">
    <property type="entry name" value="Methyltransf_5"/>
    <property type="match status" value="1"/>
</dbReference>